<dbReference type="Proteomes" id="UP000284219">
    <property type="component" value="Unassembled WGS sequence"/>
</dbReference>
<sequence>MLTDKEAKQLFEAIKDLVENKPIDFPQLGDSIQLDVVSTFDNDRFIIDIQRKGQINIKKCTYQTRYQRVVPLFRIDIEGPPHQNPDLEIIPCPHIHVYREGFGDKWAYPLDEYIDTEASDLGRVLFDFLKYNNIRNIPQIRYQGSDLFNGSSGET</sequence>
<evidence type="ECO:0008006" key="3">
    <source>
        <dbReference type="Google" id="ProtNLM"/>
    </source>
</evidence>
<protein>
    <recommendedName>
        <fullName evidence="3">Lj965 prophage protein</fullName>
    </recommendedName>
</protein>
<evidence type="ECO:0000313" key="1">
    <source>
        <dbReference type="EMBL" id="RKD20999.1"/>
    </source>
</evidence>
<gene>
    <name evidence="1" type="ORF">BEP19_15055</name>
</gene>
<name>A0A419SCZ4_9BACL</name>
<dbReference type="AlphaFoldDB" id="A0A419SCZ4"/>
<dbReference type="Pfam" id="PF22398">
    <property type="entry name" value="DUF6978"/>
    <property type="match status" value="1"/>
</dbReference>
<comment type="caution">
    <text evidence="1">The sequence shown here is derived from an EMBL/GenBank/DDBJ whole genome shotgun (WGS) entry which is preliminary data.</text>
</comment>
<proteinExistence type="predicted"/>
<reference evidence="1 2" key="1">
    <citation type="submission" date="2016-08" db="EMBL/GenBank/DDBJ databases">
        <title>Novel Firmicute Genomes.</title>
        <authorList>
            <person name="Poppleton D.I."/>
            <person name="Gribaldo S."/>
        </authorList>
    </citation>
    <scope>NUCLEOTIDE SEQUENCE [LARGE SCALE GENOMIC DNA]</scope>
    <source>
        <strain evidence="1 2">RAOx-1</strain>
    </source>
</reference>
<evidence type="ECO:0000313" key="2">
    <source>
        <dbReference type="Proteomes" id="UP000284219"/>
    </source>
</evidence>
<dbReference type="RefSeq" id="WP_120191064.1">
    <property type="nucleotide sequence ID" value="NZ_MCHY01000013.1"/>
</dbReference>
<keyword evidence="2" id="KW-1185">Reference proteome</keyword>
<accession>A0A419SCZ4</accession>
<dbReference type="EMBL" id="MCHY01000013">
    <property type="protein sequence ID" value="RKD20999.1"/>
    <property type="molecule type" value="Genomic_DNA"/>
</dbReference>
<dbReference type="OrthoDB" id="1550866at2"/>
<dbReference type="InterPro" id="IPR053916">
    <property type="entry name" value="DUF6978"/>
</dbReference>
<organism evidence="1 2">
    <name type="scientific">Ammoniphilus oxalaticus</name>
    <dbReference type="NCBI Taxonomy" id="66863"/>
    <lineage>
        <taxon>Bacteria</taxon>
        <taxon>Bacillati</taxon>
        <taxon>Bacillota</taxon>
        <taxon>Bacilli</taxon>
        <taxon>Bacillales</taxon>
        <taxon>Paenibacillaceae</taxon>
        <taxon>Aneurinibacillus group</taxon>
        <taxon>Ammoniphilus</taxon>
    </lineage>
</organism>